<dbReference type="EMBL" id="MNCJ02000324">
    <property type="protein sequence ID" value="KAF5790245.1"/>
    <property type="molecule type" value="Genomic_DNA"/>
</dbReference>
<evidence type="ECO:0000313" key="2">
    <source>
        <dbReference type="Proteomes" id="UP000215914"/>
    </source>
</evidence>
<reference evidence="1" key="1">
    <citation type="journal article" date="2017" name="Nature">
        <title>The sunflower genome provides insights into oil metabolism, flowering and Asterid evolution.</title>
        <authorList>
            <person name="Badouin H."/>
            <person name="Gouzy J."/>
            <person name="Grassa C.J."/>
            <person name="Murat F."/>
            <person name="Staton S.E."/>
            <person name="Cottret L."/>
            <person name="Lelandais-Briere C."/>
            <person name="Owens G.L."/>
            <person name="Carrere S."/>
            <person name="Mayjonade B."/>
            <person name="Legrand L."/>
            <person name="Gill N."/>
            <person name="Kane N.C."/>
            <person name="Bowers J.E."/>
            <person name="Hubner S."/>
            <person name="Bellec A."/>
            <person name="Berard A."/>
            <person name="Berges H."/>
            <person name="Blanchet N."/>
            <person name="Boniface M.C."/>
            <person name="Brunel D."/>
            <person name="Catrice O."/>
            <person name="Chaidir N."/>
            <person name="Claudel C."/>
            <person name="Donnadieu C."/>
            <person name="Faraut T."/>
            <person name="Fievet G."/>
            <person name="Helmstetter N."/>
            <person name="King M."/>
            <person name="Knapp S.J."/>
            <person name="Lai Z."/>
            <person name="Le Paslier M.C."/>
            <person name="Lippi Y."/>
            <person name="Lorenzon L."/>
            <person name="Mandel J.R."/>
            <person name="Marage G."/>
            <person name="Marchand G."/>
            <person name="Marquand E."/>
            <person name="Bret-Mestries E."/>
            <person name="Morien E."/>
            <person name="Nambeesan S."/>
            <person name="Nguyen T."/>
            <person name="Pegot-Espagnet P."/>
            <person name="Pouilly N."/>
            <person name="Raftis F."/>
            <person name="Sallet E."/>
            <person name="Schiex T."/>
            <person name="Thomas J."/>
            <person name="Vandecasteele C."/>
            <person name="Vares D."/>
            <person name="Vear F."/>
            <person name="Vautrin S."/>
            <person name="Crespi M."/>
            <person name="Mangin B."/>
            <person name="Burke J.M."/>
            <person name="Salse J."/>
            <person name="Munos S."/>
            <person name="Vincourt P."/>
            <person name="Rieseberg L.H."/>
            <person name="Langlade N.B."/>
        </authorList>
    </citation>
    <scope>NUCLEOTIDE SEQUENCE</scope>
    <source>
        <tissue evidence="1">Leaves</tissue>
    </source>
</reference>
<dbReference type="AlphaFoldDB" id="A0A9K3I5A2"/>
<dbReference type="Gramene" id="mRNA:HanXRQr2_Chr09g0380891">
    <property type="protein sequence ID" value="mRNA:HanXRQr2_Chr09g0380891"/>
    <property type="gene ID" value="HanXRQr2_Chr09g0380891"/>
</dbReference>
<organism evidence="1 2">
    <name type="scientific">Helianthus annuus</name>
    <name type="common">Common sunflower</name>
    <dbReference type="NCBI Taxonomy" id="4232"/>
    <lineage>
        <taxon>Eukaryota</taxon>
        <taxon>Viridiplantae</taxon>
        <taxon>Streptophyta</taxon>
        <taxon>Embryophyta</taxon>
        <taxon>Tracheophyta</taxon>
        <taxon>Spermatophyta</taxon>
        <taxon>Magnoliopsida</taxon>
        <taxon>eudicotyledons</taxon>
        <taxon>Gunneridae</taxon>
        <taxon>Pentapetalae</taxon>
        <taxon>asterids</taxon>
        <taxon>campanulids</taxon>
        <taxon>Asterales</taxon>
        <taxon>Asteraceae</taxon>
        <taxon>Asteroideae</taxon>
        <taxon>Heliantheae alliance</taxon>
        <taxon>Heliantheae</taxon>
        <taxon>Helianthus</taxon>
    </lineage>
</organism>
<keyword evidence="2" id="KW-1185">Reference proteome</keyword>
<dbReference type="Proteomes" id="UP000215914">
    <property type="component" value="Unassembled WGS sequence"/>
</dbReference>
<protein>
    <submittedName>
        <fullName evidence="1">Uncharacterized protein</fullName>
    </submittedName>
</protein>
<evidence type="ECO:0000313" key="1">
    <source>
        <dbReference type="EMBL" id="KAF5790245.1"/>
    </source>
</evidence>
<proteinExistence type="predicted"/>
<comment type="caution">
    <text evidence="1">The sequence shown here is derived from an EMBL/GenBank/DDBJ whole genome shotgun (WGS) entry which is preliminary data.</text>
</comment>
<accession>A0A9K3I5A2</accession>
<sequence length="91" mass="10458">MMFYFKISYILSEIINKPGVCVFIFIKVVKENRGREVAHTLHIGATKTPPSQYSGFFLCNKRTIAPPIDSPSNILIFLLFSFFSENKMHIN</sequence>
<name>A0A9K3I5A2_HELAN</name>
<gene>
    <name evidence="1" type="ORF">HanXRQr2_Chr09g0380891</name>
</gene>
<reference evidence="1" key="2">
    <citation type="submission" date="2020-06" db="EMBL/GenBank/DDBJ databases">
        <title>Helianthus annuus Genome sequencing and assembly Release 2.</title>
        <authorList>
            <person name="Gouzy J."/>
            <person name="Langlade N."/>
            <person name="Munos S."/>
        </authorList>
    </citation>
    <scope>NUCLEOTIDE SEQUENCE</scope>
    <source>
        <tissue evidence="1">Leaves</tissue>
    </source>
</reference>